<evidence type="ECO:0000313" key="4">
    <source>
        <dbReference type="Proteomes" id="UP000736335"/>
    </source>
</evidence>
<dbReference type="GO" id="GO:0003723">
    <property type="term" value="F:RNA binding"/>
    <property type="evidence" value="ECO:0007669"/>
    <property type="project" value="TreeGrafter"/>
</dbReference>
<reference evidence="3" key="1">
    <citation type="journal article" date="2020" name="Nat. Commun.">
        <title>Large-scale genome sequencing of mycorrhizal fungi provides insights into the early evolution of symbiotic traits.</title>
        <authorList>
            <person name="Miyauchi S."/>
            <person name="Kiss E."/>
            <person name="Kuo A."/>
            <person name="Drula E."/>
            <person name="Kohler A."/>
            <person name="Sanchez-Garcia M."/>
            <person name="Morin E."/>
            <person name="Andreopoulos B."/>
            <person name="Barry K.W."/>
            <person name="Bonito G."/>
            <person name="Buee M."/>
            <person name="Carver A."/>
            <person name="Chen C."/>
            <person name="Cichocki N."/>
            <person name="Clum A."/>
            <person name="Culley D."/>
            <person name="Crous P.W."/>
            <person name="Fauchery L."/>
            <person name="Girlanda M."/>
            <person name="Hayes R.D."/>
            <person name="Keri Z."/>
            <person name="LaButti K."/>
            <person name="Lipzen A."/>
            <person name="Lombard V."/>
            <person name="Magnuson J."/>
            <person name="Maillard F."/>
            <person name="Murat C."/>
            <person name="Nolan M."/>
            <person name="Ohm R.A."/>
            <person name="Pangilinan J."/>
            <person name="Pereira M.F."/>
            <person name="Perotto S."/>
            <person name="Peter M."/>
            <person name="Pfister S."/>
            <person name="Riley R."/>
            <person name="Sitrit Y."/>
            <person name="Stielow J.B."/>
            <person name="Szollosi G."/>
            <person name="Zifcakova L."/>
            <person name="Stursova M."/>
            <person name="Spatafora J.W."/>
            <person name="Tedersoo L."/>
            <person name="Vaario L.M."/>
            <person name="Yamada A."/>
            <person name="Yan M."/>
            <person name="Wang P."/>
            <person name="Xu J."/>
            <person name="Bruns T."/>
            <person name="Baldrian P."/>
            <person name="Vilgalys R."/>
            <person name="Dunand C."/>
            <person name="Henrissat B."/>
            <person name="Grigoriev I.V."/>
            <person name="Hibbett D."/>
            <person name="Nagy L.G."/>
            <person name="Martin F.M."/>
        </authorList>
    </citation>
    <scope>NUCLEOTIDE SEQUENCE</scope>
    <source>
        <strain evidence="3">UH-Tt-Lm1</strain>
    </source>
</reference>
<feature type="region of interest" description="Disordered" evidence="1">
    <location>
        <begin position="211"/>
        <end position="235"/>
    </location>
</feature>
<name>A0A9P6H4I6_9AGAM</name>
<gene>
    <name evidence="3" type="ORF">BJ322DRAFT_1172484</name>
</gene>
<evidence type="ECO:0000313" key="3">
    <source>
        <dbReference type="EMBL" id="KAF9779277.1"/>
    </source>
</evidence>
<dbReference type="EMBL" id="WIUZ02000020">
    <property type="protein sequence ID" value="KAF9779277.1"/>
    <property type="molecule type" value="Genomic_DNA"/>
</dbReference>
<proteinExistence type="predicted"/>
<dbReference type="PANTHER" id="PTHR13384">
    <property type="entry name" value="G PATCH DOMAIN-CONTAINING PROTEIN 1"/>
    <property type="match status" value="1"/>
</dbReference>
<protein>
    <recommendedName>
        <fullName evidence="2">G-patch domain-containing protein</fullName>
    </recommendedName>
</protein>
<feature type="compositionally biased region" description="Basic and acidic residues" evidence="1">
    <location>
        <begin position="796"/>
        <end position="807"/>
    </location>
</feature>
<dbReference type="InterPro" id="IPR000467">
    <property type="entry name" value="G_patch_dom"/>
</dbReference>
<dbReference type="Pfam" id="PF07713">
    <property type="entry name" value="DUF1604"/>
    <property type="match status" value="1"/>
</dbReference>
<feature type="region of interest" description="Disordered" evidence="1">
    <location>
        <begin position="586"/>
        <end position="615"/>
    </location>
</feature>
<feature type="region of interest" description="Disordered" evidence="1">
    <location>
        <begin position="678"/>
        <end position="920"/>
    </location>
</feature>
<dbReference type="Proteomes" id="UP000736335">
    <property type="component" value="Unassembled WGS sequence"/>
</dbReference>
<dbReference type="GO" id="GO:0006397">
    <property type="term" value="P:mRNA processing"/>
    <property type="evidence" value="ECO:0007669"/>
    <property type="project" value="InterPro"/>
</dbReference>
<dbReference type="Pfam" id="PF01585">
    <property type="entry name" value="G-patch"/>
    <property type="match status" value="1"/>
</dbReference>
<evidence type="ECO:0000259" key="2">
    <source>
        <dbReference type="PROSITE" id="PS50174"/>
    </source>
</evidence>
<dbReference type="PANTHER" id="PTHR13384:SF19">
    <property type="entry name" value="G PATCH DOMAIN-CONTAINING PROTEIN 1"/>
    <property type="match status" value="1"/>
</dbReference>
<dbReference type="InterPro" id="IPR011666">
    <property type="entry name" value="DUF1604"/>
</dbReference>
<feature type="compositionally biased region" description="Low complexity" evidence="1">
    <location>
        <begin position="679"/>
        <end position="692"/>
    </location>
</feature>
<dbReference type="Pfam" id="PF26093">
    <property type="entry name" value="HTH_TGH"/>
    <property type="match status" value="1"/>
</dbReference>
<dbReference type="OrthoDB" id="20507at2759"/>
<reference evidence="3" key="2">
    <citation type="submission" date="2020-11" db="EMBL/GenBank/DDBJ databases">
        <authorList>
            <consortium name="DOE Joint Genome Institute"/>
            <person name="Kuo A."/>
            <person name="Miyauchi S."/>
            <person name="Kiss E."/>
            <person name="Drula E."/>
            <person name="Kohler A."/>
            <person name="Sanchez-Garcia M."/>
            <person name="Andreopoulos B."/>
            <person name="Barry K.W."/>
            <person name="Bonito G."/>
            <person name="Buee M."/>
            <person name="Carver A."/>
            <person name="Chen C."/>
            <person name="Cichocki N."/>
            <person name="Clum A."/>
            <person name="Culley D."/>
            <person name="Crous P.W."/>
            <person name="Fauchery L."/>
            <person name="Girlanda M."/>
            <person name="Hayes R."/>
            <person name="Keri Z."/>
            <person name="Labutti K."/>
            <person name="Lipzen A."/>
            <person name="Lombard V."/>
            <person name="Magnuson J."/>
            <person name="Maillard F."/>
            <person name="Morin E."/>
            <person name="Murat C."/>
            <person name="Nolan M."/>
            <person name="Ohm R."/>
            <person name="Pangilinan J."/>
            <person name="Pereira M."/>
            <person name="Perotto S."/>
            <person name="Peter M."/>
            <person name="Riley R."/>
            <person name="Sitrit Y."/>
            <person name="Stielow B."/>
            <person name="Szollosi G."/>
            <person name="Zifcakova L."/>
            <person name="Stursova M."/>
            <person name="Spatafora J.W."/>
            <person name="Tedersoo L."/>
            <person name="Vaario L.-M."/>
            <person name="Yamada A."/>
            <person name="Yan M."/>
            <person name="Wang P."/>
            <person name="Xu J."/>
            <person name="Bruns T."/>
            <person name="Baldrian P."/>
            <person name="Vilgalys R."/>
            <person name="Henrissat B."/>
            <person name="Grigoriev I.V."/>
            <person name="Hibbett D."/>
            <person name="Nagy L.G."/>
            <person name="Martin F.M."/>
        </authorList>
    </citation>
    <scope>NUCLEOTIDE SEQUENCE</scope>
    <source>
        <strain evidence="3">UH-Tt-Lm1</strain>
    </source>
</reference>
<organism evidence="3 4">
    <name type="scientific">Thelephora terrestris</name>
    <dbReference type="NCBI Taxonomy" id="56493"/>
    <lineage>
        <taxon>Eukaryota</taxon>
        <taxon>Fungi</taxon>
        <taxon>Dikarya</taxon>
        <taxon>Basidiomycota</taxon>
        <taxon>Agaricomycotina</taxon>
        <taxon>Agaricomycetes</taxon>
        <taxon>Thelephorales</taxon>
        <taxon>Thelephoraceae</taxon>
        <taxon>Thelephora</taxon>
    </lineage>
</organism>
<feature type="compositionally biased region" description="Basic and acidic residues" evidence="1">
    <location>
        <begin position="900"/>
        <end position="920"/>
    </location>
</feature>
<feature type="region of interest" description="Disordered" evidence="1">
    <location>
        <begin position="1"/>
        <end position="24"/>
    </location>
</feature>
<evidence type="ECO:0000256" key="1">
    <source>
        <dbReference type="SAM" id="MobiDB-lite"/>
    </source>
</evidence>
<accession>A0A9P6H4I6</accession>
<comment type="caution">
    <text evidence="3">The sequence shown here is derived from an EMBL/GenBank/DDBJ whole genome shotgun (WGS) entry which is preliminary data.</text>
</comment>
<feature type="domain" description="G-patch" evidence="2">
    <location>
        <begin position="165"/>
        <end position="185"/>
    </location>
</feature>
<dbReference type="GO" id="GO:0005634">
    <property type="term" value="C:nucleus"/>
    <property type="evidence" value="ECO:0007669"/>
    <property type="project" value="TreeGrafter"/>
</dbReference>
<dbReference type="PROSITE" id="PS50174">
    <property type="entry name" value="G_PATCH"/>
    <property type="match status" value="1"/>
</dbReference>
<feature type="compositionally biased region" description="Basic residues" evidence="1">
    <location>
        <begin position="808"/>
        <end position="821"/>
    </location>
</feature>
<feature type="compositionally biased region" description="Acidic residues" evidence="1">
    <location>
        <begin position="738"/>
        <end position="750"/>
    </location>
</feature>
<sequence>MTSRLKRKLNDLGVDTSGSKANESFCLIGTPLPPLEKSRDTGEFVPLWKQEVRDEKGRRRLHGAFTGGFSAGYFNTVGSKEGWTPSTFKSSRTDRAKQKALRPEDFMDEEDKAELRDSQTLVPQNEEVDIAGKYAGDLASRSLEGDDEQDSVSLALEKALLPTPKESPAAKLLTKMGWRPGQGIGPRLTWKQKKLRDAQAKSTRILALDDLKLDPDEEDEEAQKHTYPRPDTPLNVVARKDDAHGLGYNTGPSLNVALGNDRNSKPSGPRISAGFGLGALNDADEDDIDIYDSGPSSRRGLTAYEAGDENRYHHSIQKSASKSQMGASIARNAPLQRFKNGDPVLQEFVLADTPVTEDKWYRLEDVPSGWKPDPHRVWDKYSKENEPAAPVPIPGNKGNLTIEQVRSLPTMNFTAQKSLPFPAAQRGQALGETSLPTKPRSVFDYLSQKDRERLKNFIPPQVRSEEPALATPLPPPPEISPPSGEFVYPRLDPSVAKAALLGFKPFTSDPVKQARYTAYLKSQSEVVSDEDRLQLKQTPGQDLEHFQNELREYAQAATVFKPLSGAMAGRFTTAKAVDHGPAVIEGLHTPSQAAPSPEAEPPETKVEEPENAKTHAVKHGMYGILTRETSVWVPVKLLCKRFGVKEPEIEAREEDPNLGSKAQADWEQETAFPEAELVASGAEGGPSAAAVSQGAGGDERPKRRDLANVGLGEDETQGADVLTYQRPERSIFKAIFASDEEDSDDEDEAKVEDTDLREASVPAPSGAPAPPSKKDVQMDVDEGPIDLATFKPKFVPRTERAPEDNPPTKKRKKDKERRKSGKALVSFDAEEGEDSPVVLKSKDKDRERERKKKRRPKGKDSGKDEKRQGEADDDGDDMWVEKAVPEVVQKMSVDTPSELPKGKTEEAGRLGKRMRAEDFM</sequence>
<dbReference type="AlphaFoldDB" id="A0A9P6H4I6"/>
<feature type="compositionally biased region" description="Basic and acidic residues" evidence="1">
    <location>
        <begin position="858"/>
        <end position="870"/>
    </location>
</feature>
<feature type="compositionally biased region" description="Basic and acidic residues" evidence="1">
    <location>
        <begin position="602"/>
        <end position="613"/>
    </location>
</feature>
<keyword evidence="4" id="KW-1185">Reference proteome</keyword>
<feature type="compositionally biased region" description="Basic and acidic residues" evidence="1">
    <location>
        <begin position="697"/>
        <end position="706"/>
    </location>
</feature>